<dbReference type="InterPro" id="IPR009061">
    <property type="entry name" value="DNA-bd_dom_put_sf"/>
</dbReference>
<dbReference type="GO" id="GO:0000049">
    <property type="term" value="F:tRNA binding"/>
    <property type="evidence" value="ECO:0007669"/>
    <property type="project" value="UniProtKB-UniRule"/>
</dbReference>
<feature type="binding site" evidence="15">
    <location>
        <position position="470"/>
    </location>
    <ligand>
        <name>Mg(2+)</name>
        <dbReference type="ChEBI" id="CHEBI:18420"/>
        <note>shared with alpha subunit</note>
    </ligand>
</feature>
<feature type="binding site" evidence="15">
    <location>
        <position position="469"/>
    </location>
    <ligand>
        <name>Mg(2+)</name>
        <dbReference type="ChEBI" id="CHEBI:18420"/>
        <note>shared with alpha subunit</note>
    </ligand>
</feature>
<dbReference type="GO" id="GO:0004826">
    <property type="term" value="F:phenylalanine-tRNA ligase activity"/>
    <property type="evidence" value="ECO:0007669"/>
    <property type="project" value="UniProtKB-UniRule"/>
</dbReference>
<evidence type="ECO:0000256" key="10">
    <source>
        <dbReference type="ARBA" id="ARBA00022842"/>
    </source>
</evidence>
<evidence type="ECO:0000259" key="18">
    <source>
        <dbReference type="PROSITE" id="PS51447"/>
    </source>
</evidence>
<dbReference type="GO" id="GO:0006432">
    <property type="term" value="P:phenylalanyl-tRNA aminoacylation"/>
    <property type="evidence" value="ECO:0007669"/>
    <property type="project" value="UniProtKB-UniRule"/>
</dbReference>
<proteinExistence type="inferred from homology"/>
<dbReference type="SUPFAM" id="SSF50249">
    <property type="entry name" value="Nucleic acid-binding proteins"/>
    <property type="match status" value="1"/>
</dbReference>
<evidence type="ECO:0000256" key="13">
    <source>
        <dbReference type="ARBA" id="ARBA00023146"/>
    </source>
</evidence>
<accession>A0A7C5RUX2</accession>
<comment type="similarity">
    <text evidence="2 15">Belongs to the phenylalanyl-tRNA synthetase beta subunit family. Type 1 subfamily.</text>
</comment>
<dbReference type="Pfam" id="PF03483">
    <property type="entry name" value="B3_4"/>
    <property type="match status" value="1"/>
</dbReference>
<evidence type="ECO:0000256" key="15">
    <source>
        <dbReference type="HAMAP-Rule" id="MF_00283"/>
    </source>
</evidence>
<evidence type="ECO:0000256" key="3">
    <source>
        <dbReference type="ARBA" id="ARBA00011209"/>
    </source>
</evidence>
<dbReference type="InterPro" id="IPR041616">
    <property type="entry name" value="PheRS_beta_core"/>
</dbReference>
<evidence type="ECO:0000259" key="17">
    <source>
        <dbReference type="PROSITE" id="PS50886"/>
    </source>
</evidence>
<dbReference type="PANTHER" id="PTHR10947">
    <property type="entry name" value="PHENYLALANYL-TRNA SYNTHETASE BETA CHAIN AND LEUCINE-RICH REPEAT-CONTAINING PROTEIN 47"/>
    <property type="match status" value="1"/>
</dbReference>
<dbReference type="SUPFAM" id="SSF55681">
    <property type="entry name" value="Class II aaRS and biotin synthetases"/>
    <property type="match status" value="1"/>
</dbReference>
<protein>
    <recommendedName>
        <fullName evidence="15">Phenylalanine--tRNA ligase beta subunit</fullName>
        <ecNumber evidence="15">6.1.1.20</ecNumber>
    </recommendedName>
    <alternativeName>
        <fullName evidence="15">Phenylalanyl-tRNA synthetase beta subunit</fullName>
        <shortName evidence="15">PheRS</shortName>
    </alternativeName>
</protein>
<dbReference type="CDD" id="cd02796">
    <property type="entry name" value="tRNA_bind_bactPheRS"/>
    <property type="match status" value="1"/>
</dbReference>
<dbReference type="InterPro" id="IPR002547">
    <property type="entry name" value="tRNA-bd_dom"/>
</dbReference>
<dbReference type="InterPro" id="IPR005147">
    <property type="entry name" value="tRNA_synthase_B5-dom"/>
</dbReference>
<dbReference type="Gene3D" id="3.30.56.10">
    <property type="match status" value="2"/>
</dbReference>
<dbReference type="SMART" id="SM00874">
    <property type="entry name" value="B5"/>
    <property type="match status" value="1"/>
</dbReference>
<dbReference type="InterPro" id="IPR045060">
    <property type="entry name" value="Phe-tRNA-ligase_IIc_bsu"/>
</dbReference>
<evidence type="ECO:0000256" key="12">
    <source>
        <dbReference type="ARBA" id="ARBA00022917"/>
    </source>
</evidence>
<dbReference type="SMART" id="SM00873">
    <property type="entry name" value="B3_4"/>
    <property type="match status" value="1"/>
</dbReference>
<keyword evidence="11 16" id="KW-0694">RNA-binding</keyword>
<dbReference type="NCBIfam" id="TIGR00472">
    <property type="entry name" value="pheT_bact"/>
    <property type="match status" value="1"/>
</dbReference>
<dbReference type="Gene3D" id="3.30.930.10">
    <property type="entry name" value="Bira Bifunctional Protein, Domain 2"/>
    <property type="match status" value="1"/>
</dbReference>
<evidence type="ECO:0000256" key="5">
    <source>
        <dbReference type="ARBA" id="ARBA00022555"/>
    </source>
</evidence>
<feature type="domain" description="B5" evidence="19">
    <location>
        <begin position="403"/>
        <end position="482"/>
    </location>
</feature>
<dbReference type="PROSITE" id="PS51483">
    <property type="entry name" value="B5"/>
    <property type="match status" value="1"/>
</dbReference>
<dbReference type="Gene3D" id="2.40.50.140">
    <property type="entry name" value="Nucleic acid-binding proteins"/>
    <property type="match status" value="1"/>
</dbReference>
<comment type="cofactor">
    <cofactor evidence="15">
        <name>Mg(2+)</name>
        <dbReference type="ChEBI" id="CHEBI:18420"/>
    </cofactor>
    <text evidence="15">Binds 2 magnesium ions per tetramer.</text>
</comment>
<name>A0A7C5RUX2_THERO</name>
<evidence type="ECO:0000256" key="2">
    <source>
        <dbReference type="ARBA" id="ARBA00008653"/>
    </source>
</evidence>
<dbReference type="FunFam" id="2.40.50.140:FF:000045">
    <property type="entry name" value="Phenylalanine--tRNA ligase beta subunit"/>
    <property type="match status" value="1"/>
</dbReference>
<dbReference type="SUPFAM" id="SSF56037">
    <property type="entry name" value="PheT/TilS domain"/>
    <property type="match status" value="1"/>
</dbReference>
<dbReference type="SUPFAM" id="SSF54991">
    <property type="entry name" value="Anticodon-binding domain of PheRS"/>
    <property type="match status" value="1"/>
</dbReference>
<dbReference type="Pfam" id="PF03484">
    <property type="entry name" value="B5"/>
    <property type="match status" value="1"/>
</dbReference>
<dbReference type="Pfam" id="PF03147">
    <property type="entry name" value="FDX-ACB"/>
    <property type="match status" value="1"/>
</dbReference>
<evidence type="ECO:0000256" key="6">
    <source>
        <dbReference type="ARBA" id="ARBA00022598"/>
    </source>
</evidence>
<dbReference type="InterPro" id="IPR045864">
    <property type="entry name" value="aa-tRNA-synth_II/BPL/LPL"/>
</dbReference>
<keyword evidence="5 16" id="KW-0820">tRNA-binding</keyword>
<feature type="domain" description="FDX-ACB" evidence="18">
    <location>
        <begin position="723"/>
        <end position="816"/>
    </location>
</feature>
<comment type="subunit">
    <text evidence="3 15">Tetramer of two alpha and two beta subunits.</text>
</comment>
<feature type="domain" description="TRNA-binding" evidence="17">
    <location>
        <begin position="39"/>
        <end position="154"/>
    </location>
</feature>
<evidence type="ECO:0000256" key="14">
    <source>
        <dbReference type="ARBA" id="ARBA00049255"/>
    </source>
</evidence>
<keyword evidence="6 15" id="KW-0436">Ligase</keyword>
<dbReference type="AlphaFoldDB" id="A0A7C5RUX2"/>
<dbReference type="GO" id="GO:0009328">
    <property type="term" value="C:phenylalanine-tRNA ligase complex"/>
    <property type="evidence" value="ECO:0007669"/>
    <property type="project" value="TreeGrafter"/>
</dbReference>
<evidence type="ECO:0000256" key="8">
    <source>
        <dbReference type="ARBA" id="ARBA00022741"/>
    </source>
</evidence>
<dbReference type="EMBL" id="DRWX01000379">
    <property type="protein sequence ID" value="HHM97189.1"/>
    <property type="molecule type" value="Genomic_DNA"/>
</dbReference>
<dbReference type="CDD" id="cd00769">
    <property type="entry name" value="PheRS_beta_core"/>
    <property type="match status" value="1"/>
</dbReference>
<evidence type="ECO:0000256" key="1">
    <source>
        <dbReference type="ARBA" id="ARBA00004496"/>
    </source>
</evidence>
<dbReference type="PROSITE" id="PS51447">
    <property type="entry name" value="FDX_ACB"/>
    <property type="match status" value="1"/>
</dbReference>
<dbReference type="InterPro" id="IPR004532">
    <property type="entry name" value="Phe-tRNA-ligase_IIc_bsu_bact"/>
</dbReference>
<evidence type="ECO:0000256" key="16">
    <source>
        <dbReference type="PROSITE-ProRule" id="PRU00209"/>
    </source>
</evidence>
<comment type="subcellular location">
    <subcellularLocation>
        <location evidence="1 15">Cytoplasm</location>
    </subcellularLocation>
</comment>
<evidence type="ECO:0000313" key="20">
    <source>
        <dbReference type="EMBL" id="HHM97189.1"/>
    </source>
</evidence>
<dbReference type="Pfam" id="PF01588">
    <property type="entry name" value="tRNA_bind"/>
    <property type="match status" value="1"/>
</dbReference>
<keyword evidence="4 15" id="KW-0963">Cytoplasm</keyword>
<dbReference type="InterPro" id="IPR020825">
    <property type="entry name" value="Phe-tRNA_synthase-like_B3/B4"/>
</dbReference>
<dbReference type="Pfam" id="PF17759">
    <property type="entry name" value="tRNA_synthFbeta"/>
    <property type="match status" value="1"/>
</dbReference>
<dbReference type="SUPFAM" id="SSF46955">
    <property type="entry name" value="Putative DNA-binding domain"/>
    <property type="match status" value="1"/>
</dbReference>
<dbReference type="PANTHER" id="PTHR10947:SF0">
    <property type="entry name" value="PHENYLALANINE--TRNA LIGASE BETA SUBUNIT"/>
    <property type="match status" value="1"/>
</dbReference>
<dbReference type="HAMAP" id="MF_00283">
    <property type="entry name" value="Phe_tRNA_synth_beta1"/>
    <property type="match status" value="1"/>
</dbReference>
<dbReference type="InterPro" id="IPR005121">
    <property type="entry name" value="Fdx_antiC-bd"/>
</dbReference>
<keyword evidence="13 15" id="KW-0030">Aminoacyl-tRNA synthetase</keyword>
<feature type="binding site" evidence="15">
    <location>
        <position position="460"/>
    </location>
    <ligand>
        <name>Mg(2+)</name>
        <dbReference type="ChEBI" id="CHEBI:18420"/>
        <note>shared with alpha subunit</note>
    </ligand>
</feature>
<dbReference type="Gene3D" id="3.30.70.380">
    <property type="entry name" value="Ferrodoxin-fold anticodon-binding domain"/>
    <property type="match status" value="1"/>
</dbReference>
<reference evidence="20" key="1">
    <citation type="journal article" date="2020" name="mSystems">
        <title>Genome- and Community-Level Interaction Insights into Carbon Utilization and Element Cycling Functions of Hydrothermarchaeota in Hydrothermal Sediment.</title>
        <authorList>
            <person name="Zhou Z."/>
            <person name="Liu Y."/>
            <person name="Xu W."/>
            <person name="Pan J."/>
            <person name="Luo Z.H."/>
            <person name="Li M."/>
        </authorList>
    </citation>
    <scope>NUCLEOTIDE SEQUENCE [LARGE SCALE GENOMIC DNA]</scope>
    <source>
        <strain evidence="20">SpSt-1065</strain>
    </source>
</reference>
<dbReference type="InterPro" id="IPR036690">
    <property type="entry name" value="Fdx_antiC-bd_sf"/>
</dbReference>
<feature type="binding site" evidence="15">
    <location>
        <position position="466"/>
    </location>
    <ligand>
        <name>Mg(2+)</name>
        <dbReference type="ChEBI" id="CHEBI:18420"/>
        <note>shared with alpha subunit</note>
    </ligand>
</feature>
<evidence type="ECO:0000256" key="11">
    <source>
        <dbReference type="ARBA" id="ARBA00022884"/>
    </source>
</evidence>
<evidence type="ECO:0000256" key="9">
    <source>
        <dbReference type="ARBA" id="ARBA00022840"/>
    </source>
</evidence>
<dbReference type="PROSITE" id="PS50886">
    <property type="entry name" value="TRBD"/>
    <property type="match status" value="1"/>
</dbReference>
<keyword evidence="8 15" id="KW-0547">Nucleotide-binding</keyword>
<dbReference type="InterPro" id="IPR005146">
    <property type="entry name" value="B3/B4_tRNA-bd"/>
</dbReference>
<comment type="catalytic activity">
    <reaction evidence="14 15">
        <text>tRNA(Phe) + L-phenylalanine + ATP = L-phenylalanyl-tRNA(Phe) + AMP + diphosphate + H(+)</text>
        <dbReference type="Rhea" id="RHEA:19413"/>
        <dbReference type="Rhea" id="RHEA-COMP:9668"/>
        <dbReference type="Rhea" id="RHEA-COMP:9699"/>
        <dbReference type="ChEBI" id="CHEBI:15378"/>
        <dbReference type="ChEBI" id="CHEBI:30616"/>
        <dbReference type="ChEBI" id="CHEBI:33019"/>
        <dbReference type="ChEBI" id="CHEBI:58095"/>
        <dbReference type="ChEBI" id="CHEBI:78442"/>
        <dbReference type="ChEBI" id="CHEBI:78531"/>
        <dbReference type="ChEBI" id="CHEBI:456215"/>
        <dbReference type="EC" id="6.1.1.20"/>
    </reaction>
</comment>
<comment type="caution">
    <text evidence="20">The sequence shown here is derived from an EMBL/GenBank/DDBJ whole genome shotgun (WGS) entry which is preliminary data.</text>
</comment>
<keyword evidence="9 15" id="KW-0067">ATP-binding</keyword>
<dbReference type="EC" id="6.1.1.20" evidence="15"/>
<keyword evidence="12 15" id="KW-0648">Protein biosynthesis</keyword>
<dbReference type="GO" id="GO:0000287">
    <property type="term" value="F:magnesium ion binding"/>
    <property type="evidence" value="ECO:0007669"/>
    <property type="project" value="UniProtKB-UniRule"/>
</dbReference>
<keyword evidence="7 15" id="KW-0479">Metal-binding</keyword>
<dbReference type="InterPro" id="IPR012340">
    <property type="entry name" value="NA-bd_OB-fold"/>
</dbReference>
<sequence length="817" mass="90873">MKVPMRWLRELVATDLSADELAERLTLAGLEVESIERIGAHWDNIYVGMVERIEPHPNADRLVLATVHAGAHRLTVVTGAPNIAVGQKVALALVGATLYDGHSAEPKLTTLKPATIRGVRSEGMVCSEKELGLSEEHEGIMVLDPDAPVGMPLREYLGDEVLELAITPNRVDAFSIVGVAREVAALTGAPFQLPTLATLEAPVDPILATIEATDLCARFVGVALEGIRVEPSPWWIRRRLQLVGIRPINNVVDVTNYVMVEWGQPQHAFDRARLREARIVVRRARPGEEIETLDHIRRVLTPDTLVIADAERPVGIAGVMGGLDSEITEETTSVLLETANFHMLSIRRTARAQRLRTEASARFERGLDPNLCWPAAQRAVRLLTELIPTCRVVAFVDHYPSPRLPRRIELPRNEIPRLLGVDYPDHEVLQVFQRLGFVTETHPRDDRSIWIVEVPTYRSDVTIPADLVEEVARVIGYDSLPERLPVGQTVPVEIDPELRLIRQIQNGLVAAGLHEIITYPMVDDETLLALSPGGDSVPERLGFYQRPSQEFVRARNPIRPEWSIMRPSLIPTLLRNAAEQLKFNDAVAVFETGKVYLPRGRDELPDERRAVGCLLAGLHAPRDLYHEERPVDFFDLKGILETLLPRLGAQDLVFRPIVHPTLQPGRSAELVYRGMPVGILGEVLVTIAERFGIAQHHRVVVAEFDLPSLIELGLEPVTIRPISRYQPIEQDFAIVVDEATPAADVAAAIRAGAGPLAAAIRLFDVYRGPAIPPGKKSLAFRVILSAPDRALSDAELQRVRERIEQQVRRRVKGEFRR</sequence>
<keyword evidence="10 15" id="KW-0460">Magnesium</keyword>
<organism evidence="20">
    <name type="scientific">Thermomicrobium roseum</name>
    <dbReference type="NCBI Taxonomy" id="500"/>
    <lineage>
        <taxon>Bacteria</taxon>
        <taxon>Pseudomonadati</taxon>
        <taxon>Thermomicrobiota</taxon>
        <taxon>Thermomicrobia</taxon>
        <taxon>Thermomicrobiales</taxon>
        <taxon>Thermomicrobiaceae</taxon>
        <taxon>Thermomicrobium</taxon>
    </lineage>
</organism>
<dbReference type="GO" id="GO:0005524">
    <property type="term" value="F:ATP binding"/>
    <property type="evidence" value="ECO:0007669"/>
    <property type="project" value="UniProtKB-UniRule"/>
</dbReference>
<dbReference type="InterPro" id="IPR033714">
    <property type="entry name" value="tRNA_bind_bactPheRS"/>
</dbReference>
<evidence type="ECO:0000259" key="19">
    <source>
        <dbReference type="PROSITE" id="PS51483"/>
    </source>
</evidence>
<dbReference type="Gene3D" id="3.50.40.10">
    <property type="entry name" value="Phenylalanyl-trna Synthetase, Chain B, domain 3"/>
    <property type="match status" value="1"/>
</dbReference>
<gene>
    <name evidence="15" type="primary">pheT</name>
    <name evidence="20" type="ORF">ENM21_08295</name>
</gene>
<evidence type="ECO:0000256" key="7">
    <source>
        <dbReference type="ARBA" id="ARBA00022723"/>
    </source>
</evidence>
<evidence type="ECO:0000256" key="4">
    <source>
        <dbReference type="ARBA" id="ARBA00022490"/>
    </source>
</evidence>
<dbReference type="SMART" id="SM00896">
    <property type="entry name" value="FDX-ACB"/>
    <property type="match status" value="1"/>
</dbReference>